<accession>A0A7J6L261</accession>
<dbReference type="GO" id="GO:0004029">
    <property type="term" value="F:aldehyde dehydrogenase (NAD+) activity"/>
    <property type="evidence" value="ECO:0007669"/>
    <property type="project" value="TreeGrafter"/>
</dbReference>
<evidence type="ECO:0008006" key="5">
    <source>
        <dbReference type="Google" id="ProtNLM"/>
    </source>
</evidence>
<dbReference type="Pfam" id="PF00406">
    <property type="entry name" value="ADK"/>
    <property type="match status" value="1"/>
</dbReference>
<dbReference type="Gene3D" id="1.20.890.10">
    <property type="entry name" value="cAMP-dependent protein kinase regulatory subunit, dimerization-anchoring domain"/>
    <property type="match status" value="1"/>
</dbReference>
<protein>
    <recommendedName>
        <fullName evidence="5">Adenylate kinase</fullName>
    </recommendedName>
</protein>
<dbReference type="PANTHER" id="PTHR48079">
    <property type="entry name" value="PROTEIN YEEZ"/>
    <property type="match status" value="1"/>
</dbReference>
<evidence type="ECO:0000313" key="4">
    <source>
        <dbReference type="Proteomes" id="UP000591131"/>
    </source>
</evidence>
<dbReference type="Gene3D" id="3.40.50.300">
    <property type="entry name" value="P-loop containing nucleotide triphosphate hydrolases"/>
    <property type="match status" value="1"/>
</dbReference>
<dbReference type="SUPFAM" id="SSF51735">
    <property type="entry name" value="NAD(P)-binding Rossmann-fold domains"/>
    <property type="match status" value="1"/>
</dbReference>
<keyword evidence="1" id="KW-0175">Coiled coil</keyword>
<gene>
    <name evidence="3" type="ORF">FOL47_010641</name>
</gene>
<dbReference type="PANTHER" id="PTHR48079:SF6">
    <property type="entry name" value="NAD(P)-BINDING DOMAIN-CONTAINING PROTEIN-RELATED"/>
    <property type="match status" value="1"/>
</dbReference>
<keyword evidence="4" id="KW-1185">Reference proteome</keyword>
<dbReference type="SUPFAM" id="SSF52540">
    <property type="entry name" value="P-loop containing nucleoside triphosphate hydrolases"/>
    <property type="match status" value="1"/>
</dbReference>
<dbReference type="AlphaFoldDB" id="A0A7J6L261"/>
<comment type="caution">
    <text evidence="3">The sequence shown here is derived from an EMBL/GenBank/DDBJ whole genome shotgun (WGS) entry which is preliminary data.</text>
</comment>
<evidence type="ECO:0000256" key="2">
    <source>
        <dbReference type="SAM" id="MobiDB-lite"/>
    </source>
</evidence>
<feature type="coiled-coil region" evidence="1">
    <location>
        <begin position="553"/>
        <end position="611"/>
    </location>
</feature>
<evidence type="ECO:0000313" key="3">
    <source>
        <dbReference type="EMBL" id="KAF4653227.1"/>
    </source>
</evidence>
<dbReference type="InterPro" id="IPR051783">
    <property type="entry name" value="NAD(P)-dependent_oxidoreduct"/>
</dbReference>
<dbReference type="CDD" id="cd22249">
    <property type="entry name" value="UDM1_RNF168_RNF169-like"/>
    <property type="match status" value="1"/>
</dbReference>
<dbReference type="Gene3D" id="3.40.50.720">
    <property type="entry name" value="NAD(P)-binding Rossmann-like Domain"/>
    <property type="match status" value="1"/>
</dbReference>
<dbReference type="InterPro" id="IPR036291">
    <property type="entry name" value="NAD(P)-bd_dom_sf"/>
</dbReference>
<dbReference type="OrthoDB" id="10262413at2759"/>
<dbReference type="InterPro" id="IPR007858">
    <property type="entry name" value="Dpy-30_motif"/>
</dbReference>
<name>A0A7J6L261_PERCH</name>
<dbReference type="GO" id="GO:0005737">
    <property type="term" value="C:cytoplasm"/>
    <property type="evidence" value="ECO:0007669"/>
    <property type="project" value="TreeGrafter"/>
</dbReference>
<evidence type="ECO:0000256" key="1">
    <source>
        <dbReference type="SAM" id="Coils"/>
    </source>
</evidence>
<dbReference type="Pfam" id="PF05186">
    <property type="entry name" value="Dpy-30"/>
    <property type="match status" value="1"/>
</dbReference>
<organism evidence="3 4">
    <name type="scientific">Perkinsus chesapeaki</name>
    <name type="common">Clam parasite</name>
    <name type="synonym">Perkinsus andrewsi</name>
    <dbReference type="NCBI Taxonomy" id="330153"/>
    <lineage>
        <taxon>Eukaryota</taxon>
        <taxon>Sar</taxon>
        <taxon>Alveolata</taxon>
        <taxon>Perkinsozoa</taxon>
        <taxon>Perkinsea</taxon>
        <taxon>Perkinsida</taxon>
        <taxon>Perkinsidae</taxon>
        <taxon>Perkinsus</taxon>
    </lineage>
</organism>
<dbReference type="CDD" id="cd22967">
    <property type="entry name" value="DD_AK7"/>
    <property type="match status" value="1"/>
</dbReference>
<dbReference type="InterPro" id="IPR047499">
    <property type="entry name" value="DD_AK7"/>
</dbReference>
<dbReference type="InterPro" id="IPR027417">
    <property type="entry name" value="P-loop_NTPase"/>
</dbReference>
<dbReference type="Proteomes" id="UP000591131">
    <property type="component" value="Unassembled WGS sequence"/>
</dbReference>
<dbReference type="EMBL" id="JAAPAO010000840">
    <property type="protein sequence ID" value="KAF4653227.1"/>
    <property type="molecule type" value="Genomic_DNA"/>
</dbReference>
<sequence length="668" mass="75102">MKIFVNNADSYVGNALCADLQKILDTPTRIYATVKGGDDCQVPSPVKRIVSRRSPTNILKAVSQSDLAVFDLHTSDLEEVEFVLGRMKSYELEKPLVLVLVSTVMVWAKTKPSTVDGSVMDDSVPETLSENASDADQPEEPAVTVFTPADWCRRVPSGRYRSWKYLETLAISLNSVTNITAYVVCPGILYGNGEMTFYDDFRAAWLGESTHRIVGNGGNSIPTLHVRDLARCVKHLSAGTEAQRYVLAVDDGNTSQREILQAIVDKLGTGGKIPEIAYDDAVACLDSREPFLIDLRLEASEFLRQPEFKWWCRKGPAEEISKIVDEFCSWRNLRPLKMVLIGPPASGKSFYAAKVADCYRLVHIAVGPVIQAALDKAATLKKLIEPEEETTEPVDVETLGDRDRYILDGFPRTAEEARELFMAKEETDEGEDEEDSKKLIVDDAIRPGWAFLLQSDLDICRSRLETLTEAEVSGTHNTLDDFQRRADRWSKEIESHGSVTILDALNDILDGEKTCKGIKVDGVDVDDVVDIIAQIVEYDGCPYNYLLSKKSENDAKMAEVERQEKMKKDEEERIKNEKLKLEAAEIEARKVAEAERLKEAKRQEMELIDKHSKHLRHYLVDNVMPVLKDGILEACHRMPEDPMSFIAESVSCWIFVRTICDVKGKYKH</sequence>
<reference evidence="3 4" key="1">
    <citation type="submission" date="2020-04" db="EMBL/GenBank/DDBJ databases">
        <title>Perkinsus chesapeaki whole genome sequence.</title>
        <authorList>
            <person name="Bogema D.R."/>
        </authorList>
    </citation>
    <scope>NUCLEOTIDE SEQUENCE [LARGE SCALE GENOMIC DNA]</scope>
    <source>
        <strain evidence="3">ATCC PRA-425</strain>
    </source>
</reference>
<feature type="region of interest" description="Disordered" evidence="2">
    <location>
        <begin position="116"/>
        <end position="140"/>
    </location>
</feature>
<proteinExistence type="predicted"/>